<dbReference type="InterPro" id="IPR016874">
    <property type="entry name" value="TcmP-like"/>
</dbReference>
<evidence type="ECO:0008006" key="5">
    <source>
        <dbReference type="Google" id="ProtNLM"/>
    </source>
</evidence>
<name>A0A3G1KQP4_FORW1</name>
<dbReference type="InterPro" id="IPR029063">
    <property type="entry name" value="SAM-dependent_MTases_sf"/>
</dbReference>
<evidence type="ECO:0000256" key="1">
    <source>
        <dbReference type="ARBA" id="ARBA00022603"/>
    </source>
</evidence>
<dbReference type="Gene3D" id="3.40.50.150">
    <property type="entry name" value="Vaccinia Virus protein VP39"/>
    <property type="match status" value="1"/>
</dbReference>
<dbReference type="SUPFAM" id="SSF53335">
    <property type="entry name" value="S-adenosyl-L-methionine-dependent methyltransferases"/>
    <property type="match status" value="1"/>
</dbReference>
<protein>
    <recommendedName>
        <fullName evidence="5">Class I SAM-dependent methyltransferase</fullName>
    </recommendedName>
</protein>
<keyword evidence="2" id="KW-0808">Transferase</keyword>
<dbReference type="KEGG" id="fwa:DCMF_08200"/>
<dbReference type="Pfam" id="PF04072">
    <property type="entry name" value="LCM"/>
    <property type="match status" value="1"/>
</dbReference>
<dbReference type="PANTHER" id="PTHR43619">
    <property type="entry name" value="S-ADENOSYL-L-METHIONINE-DEPENDENT METHYLTRANSFERASE YKTD-RELATED"/>
    <property type="match status" value="1"/>
</dbReference>
<organism evidence="3 4">
    <name type="scientific">Formimonas warabiya</name>
    <dbReference type="NCBI Taxonomy" id="1761012"/>
    <lineage>
        <taxon>Bacteria</taxon>
        <taxon>Bacillati</taxon>
        <taxon>Bacillota</taxon>
        <taxon>Clostridia</taxon>
        <taxon>Eubacteriales</taxon>
        <taxon>Peptococcaceae</taxon>
        <taxon>Candidatus Formimonas</taxon>
    </lineage>
</organism>
<dbReference type="EMBL" id="CP017634">
    <property type="protein sequence ID" value="ATW24757.1"/>
    <property type="molecule type" value="Genomic_DNA"/>
</dbReference>
<keyword evidence="4" id="KW-1185">Reference proteome</keyword>
<keyword evidence="1" id="KW-0489">Methyltransferase</keyword>
<sequence length="302" mass="35597">MLRRYKIFSFLGWSQKGKVMERLMVMEKITLTAENETLFIPLYSKAEMSREGKILSDKKAEEIVKNIDYDFSKNKISRYVNIYMGLRAAIIDDYVNQFLQSNPRSIVLHLGCGLDSRIERVVEKPILWYDLDMPDVIKVRKKFYAESENYRMISASVTDLHWLNTITRSDLPTLIIAEGLTMYLTEEEMKELFLAFQKKFDRAVFIFDAYSLLSVKISQYKNPVNKMGATIRWGLDSPQEIKKYADGITHLETKYFTNDKRIERLGGFTKSMFKLIYSNNFMKNLYRIYIFQINKPNTIDKE</sequence>
<dbReference type="InterPro" id="IPR007213">
    <property type="entry name" value="Ppm1/Ppm2/Tcmp"/>
</dbReference>
<evidence type="ECO:0000313" key="4">
    <source>
        <dbReference type="Proteomes" id="UP000323521"/>
    </source>
</evidence>
<dbReference type="GO" id="GO:0032259">
    <property type="term" value="P:methylation"/>
    <property type="evidence" value="ECO:0007669"/>
    <property type="project" value="UniProtKB-KW"/>
</dbReference>
<dbReference type="PIRSF" id="PIRSF028177">
    <property type="entry name" value="Polyketide_synth_Omtfrase_TcmP"/>
    <property type="match status" value="1"/>
</dbReference>
<gene>
    <name evidence="3" type="ORF">DCMF_08200</name>
</gene>
<dbReference type="Proteomes" id="UP000323521">
    <property type="component" value="Chromosome"/>
</dbReference>
<evidence type="ECO:0000313" key="3">
    <source>
        <dbReference type="EMBL" id="ATW24757.1"/>
    </source>
</evidence>
<evidence type="ECO:0000256" key="2">
    <source>
        <dbReference type="ARBA" id="ARBA00022679"/>
    </source>
</evidence>
<proteinExistence type="predicted"/>
<accession>A0A3G1KQP4</accession>
<reference evidence="3 4" key="1">
    <citation type="submission" date="2016-10" db="EMBL/GenBank/DDBJ databases">
        <title>Complete Genome Sequence of Peptococcaceae strain DCMF.</title>
        <authorList>
            <person name="Edwards R.J."/>
            <person name="Holland S.I."/>
            <person name="Deshpande N.P."/>
            <person name="Wong Y.K."/>
            <person name="Ertan H."/>
            <person name="Manefield M."/>
            <person name="Russell T.L."/>
            <person name="Lee M.J."/>
        </authorList>
    </citation>
    <scope>NUCLEOTIDE SEQUENCE [LARGE SCALE GENOMIC DNA]</scope>
    <source>
        <strain evidence="3 4">DCMF</strain>
    </source>
</reference>
<dbReference type="GO" id="GO:0008168">
    <property type="term" value="F:methyltransferase activity"/>
    <property type="evidence" value="ECO:0007669"/>
    <property type="project" value="UniProtKB-KW"/>
</dbReference>
<dbReference type="PANTHER" id="PTHR43619:SF2">
    <property type="entry name" value="S-ADENOSYL-L-METHIONINE-DEPENDENT METHYLTRANSFERASES SUPERFAMILY PROTEIN"/>
    <property type="match status" value="1"/>
</dbReference>
<dbReference type="AlphaFoldDB" id="A0A3G1KQP4"/>